<evidence type="ECO:0000313" key="2">
    <source>
        <dbReference type="Proteomes" id="UP001597273"/>
    </source>
</evidence>
<dbReference type="InterPro" id="IPR043519">
    <property type="entry name" value="NT_sf"/>
</dbReference>
<gene>
    <name evidence="1" type="ORF">ACFSDB_13110</name>
</gene>
<dbReference type="Gene3D" id="3.30.460.10">
    <property type="entry name" value="Beta Polymerase, domain 2"/>
    <property type="match status" value="1"/>
</dbReference>
<name>A0ABW4QJQ0_9BACL</name>
<keyword evidence="2" id="KW-1185">Reference proteome</keyword>
<dbReference type="InterPro" id="IPR007344">
    <property type="entry name" value="GrpB/CoaE"/>
</dbReference>
<accession>A0ABW4QJQ0</accession>
<dbReference type="RefSeq" id="WP_204890249.1">
    <property type="nucleotide sequence ID" value="NZ_JBHUFW010000011.1"/>
</dbReference>
<dbReference type="Proteomes" id="UP001597273">
    <property type="component" value="Unassembled WGS sequence"/>
</dbReference>
<reference evidence="2" key="1">
    <citation type="journal article" date="2019" name="Int. J. Syst. Evol. Microbiol.">
        <title>The Global Catalogue of Microorganisms (GCM) 10K type strain sequencing project: providing services to taxonomists for standard genome sequencing and annotation.</title>
        <authorList>
            <consortium name="The Broad Institute Genomics Platform"/>
            <consortium name="The Broad Institute Genome Sequencing Center for Infectious Disease"/>
            <person name="Wu L."/>
            <person name="Ma J."/>
        </authorList>
    </citation>
    <scope>NUCLEOTIDE SEQUENCE [LARGE SCALE GENOMIC DNA]</scope>
    <source>
        <strain evidence="2">CGMCC 1.15475</strain>
    </source>
</reference>
<evidence type="ECO:0000313" key="1">
    <source>
        <dbReference type="EMBL" id="MFD1863842.1"/>
    </source>
</evidence>
<dbReference type="EMBL" id="JBHUFW010000011">
    <property type="protein sequence ID" value="MFD1863842.1"/>
    <property type="molecule type" value="Genomic_DNA"/>
</dbReference>
<dbReference type="SUPFAM" id="SSF81301">
    <property type="entry name" value="Nucleotidyltransferase"/>
    <property type="match status" value="1"/>
</dbReference>
<comment type="caution">
    <text evidence="1">The sequence shown here is derived from an EMBL/GenBank/DDBJ whole genome shotgun (WGS) entry which is preliminary data.</text>
</comment>
<proteinExistence type="predicted"/>
<sequence length="189" mass="21316">MANRKMKTEIAIEDYNPLWPIEFRELSSVYASVLAGEVAAVAHVGSTAVPELCAKPILDIDIVLSDWNRLPAVIEKLGKIGYLHEGDLGIDGREAFKLVDQALFSEVFWKQAMDHHLYVCSIDSVELKRHIAFRNHLRKYRDSAVEYGKLKRDLAERAESRNSYTAGKSAFIGMILAKEMDISSGKYIK</sequence>
<dbReference type="PANTHER" id="PTHR34822">
    <property type="entry name" value="GRPB DOMAIN PROTEIN (AFU_ORTHOLOGUE AFUA_1G01530)"/>
    <property type="match status" value="1"/>
</dbReference>
<protein>
    <submittedName>
        <fullName evidence="1">GrpB family protein</fullName>
    </submittedName>
</protein>
<dbReference type="PANTHER" id="PTHR34822:SF1">
    <property type="entry name" value="GRPB FAMILY PROTEIN"/>
    <property type="match status" value="1"/>
</dbReference>
<organism evidence="1 2">
    <name type="scientific">Planococcus chinensis</name>
    <dbReference type="NCBI Taxonomy" id="272917"/>
    <lineage>
        <taxon>Bacteria</taxon>
        <taxon>Bacillati</taxon>
        <taxon>Bacillota</taxon>
        <taxon>Bacilli</taxon>
        <taxon>Bacillales</taxon>
        <taxon>Caryophanaceae</taxon>
        <taxon>Planococcus</taxon>
    </lineage>
</organism>
<dbReference type="Pfam" id="PF04229">
    <property type="entry name" value="GrpB"/>
    <property type="match status" value="1"/>
</dbReference>